<dbReference type="GO" id="GO:0003723">
    <property type="term" value="F:RNA binding"/>
    <property type="evidence" value="ECO:0007669"/>
    <property type="project" value="TreeGrafter"/>
</dbReference>
<dbReference type="Pfam" id="PF21010">
    <property type="entry name" value="HA2_C"/>
    <property type="match status" value="1"/>
</dbReference>
<evidence type="ECO:0000256" key="4">
    <source>
        <dbReference type="ARBA" id="ARBA00022741"/>
    </source>
</evidence>
<dbReference type="PROSITE" id="PS51194">
    <property type="entry name" value="HELICASE_CTER"/>
    <property type="match status" value="1"/>
</dbReference>
<dbReference type="InterPro" id="IPR001650">
    <property type="entry name" value="Helicase_C-like"/>
</dbReference>
<feature type="domain" description="S1 motif" evidence="13">
    <location>
        <begin position="418"/>
        <end position="489"/>
    </location>
</feature>
<dbReference type="FunFam" id="2.40.50.140:FF:000061">
    <property type="entry name" value="ATP-dependent RNA helicase DHX8"/>
    <property type="match status" value="1"/>
</dbReference>
<dbReference type="GO" id="GO:0003006">
    <property type="term" value="P:developmental process involved in reproduction"/>
    <property type="evidence" value="ECO:0007669"/>
    <property type="project" value="UniProtKB-ARBA"/>
</dbReference>
<feature type="compositionally biased region" description="Basic and acidic residues" evidence="12">
    <location>
        <begin position="218"/>
        <end position="236"/>
    </location>
</feature>
<dbReference type="InterPro" id="IPR003029">
    <property type="entry name" value="S1_domain"/>
</dbReference>
<keyword evidence="5" id="KW-0378">Hydrolase</keyword>
<dbReference type="CDD" id="cd21691">
    <property type="entry name" value="GH2-like_DHX8"/>
    <property type="match status" value="1"/>
</dbReference>
<feature type="compositionally biased region" description="Basic residues" evidence="12">
    <location>
        <begin position="332"/>
        <end position="343"/>
    </location>
</feature>
<keyword evidence="6 16" id="KW-0347">Helicase</keyword>
<evidence type="ECO:0000256" key="8">
    <source>
        <dbReference type="ARBA" id="ARBA00023187"/>
    </source>
</evidence>
<feature type="domain" description="Helicase ATP-binding" evidence="14">
    <location>
        <begin position="727"/>
        <end position="890"/>
    </location>
</feature>
<dbReference type="GO" id="GO:0071013">
    <property type="term" value="C:catalytic step 2 spliceosome"/>
    <property type="evidence" value="ECO:0007669"/>
    <property type="project" value="TreeGrafter"/>
</dbReference>
<accession>A0A034VE32</accession>
<dbReference type="PANTHER" id="PTHR18934:SF85">
    <property type="entry name" value="ATP-DEPENDENT RNA HELICASE DHX8"/>
    <property type="match status" value="1"/>
</dbReference>
<evidence type="ECO:0000256" key="5">
    <source>
        <dbReference type="ARBA" id="ARBA00022801"/>
    </source>
</evidence>
<dbReference type="InterPro" id="IPR027417">
    <property type="entry name" value="P-loop_NTPase"/>
</dbReference>
<feature type="compositionally biased region" description="Low complexity" evidence="12">
    <location>
        <begin position="116"/>
        <end position="131"/>
    </location>
</feature>
<dbReference type="FunFam" id="3.40.50.300:FF:000101">
    <property type="entry name" value="Pre-mRNA-splicing factor ATP-dependent RNA helicase"/>
    <property type="match status" value="1"/>
</dbReference>
<dbReference type="Pfam" id="PF04408">
    <property type="entry name" value="WHD_HA2"/>
    <property type="match status" value="1"/>
</dbReference>
<feature type="region of interest" description="Disordered" evidence="12">
    <location>
        <begin position="495"/>
        <end position="546"/>
    </location>
</feature>
<feature type="compositionally biased region" description="Basic and acidic residues" evidence="12">
    <location>
        <begin position="190"/>
        <end position="199"/>
    </location>
</feature>
<dbReference type="PROSITE" id="PS51192">
    <property type="entry name" value="HELICASE_ATP_BIND_1"/>
    <property type="match status" value="1"/>
</dbReference>
<dbReference type="PROSITE" id="PS50126">
    <property type="entry name" value="S1"/>
    <property type="match status" value="1"/>
</dbReference>
<evidence type="ECO:0000256" key="7">
    <source>
        <dbReference type="ARBA" id="ARBA00022840"/>
    </source>
</evidence>
<evidence type="ECO:0000259" key="15">
    <source>
        <dbReference type="PROSITE" id="PS51194"/>
    </source>
</evidence>
<dbReference type="InterPro" id="IPR048333">
    <property type="entry name" value="HA2_WH"/>
</dbReference>
<dbReference type="InterPro" id="IPR049621">
    <property type="entry name" value="S1_DHX8_helicase"/>
</dbReference>
<feature type="compositionally biased region" description="Basic residues" evidence="12">
    <location>
        <begin position="350"/>
        <end position="365"/>
    </location>
</feature>
<dbReference type="GO" id="GO:0005524">
    <property type="term" value="F:ATP binding"/>
    <property type="evidence" value="ECO:0007669"/>
    <property type="project" value="UniProtKB-KW"/>
</dbReference>
<dbReference type="Pfam" id="PF00575">
    <property type="entry name" value="S1"/>
    <property type="match status" value="1"/>
</dbReference>
<dbReference type="PROSITE" id="PS00690">
    <property type="entry name" value="DEAH_ATP_HELICASE"/>
    <property type="match status" value="1"/>
</dbReference>
<feature type="compositionally biased region" description="Basic and acidic residues" evidence="12">
    <location>
        <begin position="506"/>
        <end position="517"/>
    </location>
</feature>
<dbReference type="InterPro" id="IPR012340">
    <property type="entry name" value="NA-bd_OB-fold"/>
</dbReference>
<dbReference type="SUPFAM" id="SSF50249">
    <property type="entry name" value="Nucleic acid-binding proteins"/>
    <property type="match status" value="1"/>
</dbReference>
<evidence type="ECO:0000256" key="1">
    <source>
        <dbReference type="ARBA" id="ARBA00004123"/>
    </source>
</evidence>
<keyword evidence="8" id="KW-0508">mRNA splicing</keyword>
<name>A0A034VE32_BACDO</name>
<gene>
    <name evidence="16" type="primary">DHX8</name>
</gene>
<feature type="domain" description="Helicase C-terminal" evidence="15">
    <location>
        <begin position="908"/>
        <end position="1088"/>
    </location>
</feature>
<evidence type="ECO:0000256" key="2">
    <source>
        <dbReference type="ARBA" id="ARBA00012552"/>
    </source>
</evidence>
<dbReference type="InterPro" id="IPR049588">
    <property type="entry name" value="DHX8_GH2-like"/>
</dbReference>
<evidence type="ECO:0000259" key="13">
    <source>
        <dbReference type="PROSITE" id="PS50126"/>
    </source>
</evidence>
<evidence type="ECO:0000256" key="12">
    <source>
        <dbReference type="SAM" id="MobiDB-lite"/>
    </source>
</evidence>
<feature type="compositionally biased region" description="Polar residues" evidence="12">
    <location>
        <begin position="521"/>
        <end position="532"/>
    </location>
</feature>
<dbReference type="KEGG" id="bdr:105225073"/>
<dbReference type="Pfam" id="PF07717">
    <property type="entry name" value="OB_NTP_bind"/>
    <property type="match status" value="1"/>
</dbReference>
<sequence length="1373" mass="156910">MEELRRLEYLSLVSKICTELENHLGLNDKDLAEFIIDLEHKNPTFDSFRKALHENGAEFPDSFVTNLQRIINLMKPGRDTEELEGGGSFKTAKADQLTRMFPGLALPNDKFSKTYSSGGESANDSASSGSDSEGEKDNNKNKGSKSQKDDDLDDVMDELEALAPSKRKQNKKNDIDDTMAELEALAPSQRKNEDKINKDDVDDMMAELEALTPSKRRKSDEKPSKRDIEDAMDKLEPLAPSAHKKYEDVKVKSEKNKKLDRHSRSRSRSKEHISRHERSSRRDRSRDRRSRSYSPSERRKNDKRRRSRSKSRDRGRMHERNRERERENYRSERRRRSRSRSHGHSTSGSSRRRSRSHDRHRRSRSRERNERSDRRRSRSRDRNERSRRKRSRSNSEERHGRNEKMPPPATLPDDPEAGKIYAGKVANIVPFGCFVQLFGLRKRWEGLVHISQLRSEGRVTDVTEVVQRNANVKVKVMSIAGQKVSLSMKEVDQATGRDLNPLSHVAPEDEMRDRNPDRPYSGTSLLNLQGGSMDNDESDSRKRVTRISSPERWEIKQMISSGVIDRSEMPDFDEETGLIQKEEDDEADIEIEIVEEEPPFLSGHGRALHDLSPVRIVKNPDGSLAQAAMMQSALSKERREQKMLQREQDAVAPTNMSRNWIDPLPDEDESRAMTNTRGIGSGATIEVPEWKKHVIGGKKSSFGKKTDMSLLEQRQSLPIYKLRDDLIKAVSDNQILIVIGETGSGKTTQITQYLAESGFTARGKIGCTQPRRVAAMSVAKRVAEEFGCRLGQEVGYTIRFEDCTSPETVIKYMTDGMLLRECLMEADLKSYSVIMLDEAHERTIHTDVLFGLLKGAVQKRPELKLIVTSATLDAVKFSQYFFEAPIFTIPGRTFPVEVLYTKEPETDYLDASLITVMQIHLREPPGDILLFLTGQEEIDTACEILYERMKSLGPDVPELIILPVYSALPSEMQTRIFDPAPAGSRKVVIATNIAETSLTIDGIFYVVDPGFVKQKVYNSKTGMDSLVVTPISQAAAKQRAGRAGRTGPGKCYRLYTERAYRDEMLPTPVPEIQRTNLAMTVLQLKTMGINDLLHFDFMDAPPVESLVMALENLHSLSALDDEGLLTRLGRRMAEFPLEPNLSKMLIMSVALQCSDEVLTIVSMLSVQNVFYRPKDKQALADQKKAKFNQPEGDHLTLLAVYNSWKNNKFSNAWCYENFVQIRTLKRSQDVRKQLLGIMDRHKLDVVSAGKNSVRIQKAICSGFFRNASKKDPQEGYRTLVDSQVVYIHPSSALFNRQPEWVVYHELVQTTKEYMREVTTIDPKWLVEFAPSFFRFSDPTKLSKFKKNQRLEPLYNKYEEPNAWRISRVRRRRN</sequence>
<evidence type="ECO:0000313" key="16">
    <source>
        <dbReference type="EMBL" id="JAC39803.1"/>
    </source>
</evidence>
<dbReference type="EC" id="3.6.4.13" evidence="2"/>
<evidence type="ECO:0000256" key="6">
    <source>
        <dbReference type="ARBA" id="ARBA00022806"/>
    </source>
</evidence>
<dbReference type="FunFam" id="1.20.120.1080:FF:000001">
    <property type="entry name" value="Pre-mRNA-splicing factor ATP-dependent RNA helicase"/>
    <property type="match status" value="1"/>
</dbReference>
<dbReference type="Gene3D" id="1.20.120.1080">
    <property type="match status" value="1"/>
</dbReference>
<dbReference type="InterPro" id="IPR014001">
    <property type="entry name" value="Helicase_ATP-bd"/>
</dbReference>
<feature type="compositionally biased region" description="Basic and acidic residues" evidence="12">
    <location>
        <begin position="310"/>
        <end position="331"/>
    </location>
</feature>
<evidence type="ECO:0000259" key="14">
    <source>
        <dbReference type="PROSITE" id="PS51192"/>
    </source>
</evidence>
<organism evidence="16">
    <name type="scientific">Bactrocera dorsalis</name>
    <name type="common">Oriental fruit fly</name>
    <name type="synonym">Dacus dorsalis</name>
    <dbReference type="NCBI Taxonomy" id="27457"/>
    <lineage>
        <taxon>Eukaryota</taxon>
        <taxon>Metazoa</taxon>
        <taxon>Ecdysozoa</taxon>
        <taxon>Arthropoda</taxon>
        <taxon>Hexapoda</taxon>
        <taxon>Insecta</taxon>
        <taxon>Pterygota</taxon>
        <taxon>Neoptera</taxon>
        <taxon>Endopterygota</taxon>
        <taxon>Diptera</taxon>
        <taxon>Brachycera</taxon>
        <taxon>Muscomorpha</taxon>
        <taxon>Tephritoidea</taxon>
        <taxon>Tephritidae</taxon>
        <taxon>Bactrocera</taxon>
        <taxon>Bactrocera</taxon>
    </lineage>
</organism>
<dbReference type="InterPro" id="IPR011545">
    <property type="entry name" value="DEAD/DEAH_box_helicase_dom"/>
</dbReference>
<feature type="compositionally biased region" description="Basic and acidic residues" evidence="12">
    <location>
        <begin position="268"/>
        <end position="286"/>
    </location>
</feature>
<dbReference type="PANTHER" id="PTHR18934">
    <property type="entry name" value="ATP-DEPENDENT RNA HELICASE"/>
    <property type="match status" value="1"/>
</dbReference>
<feature type="compositionally biased region" description="Basic and acidic residues" evidence="12">
    <location>
        <begin position="244"/>
        <end position="257"/>
    </location>
</feature>
<keyword evidence="9" id="KW-0539">Nucleus</keyword>
<dbReference type="SMART" id="SM00316">
    <property type="entry name" value="S1"/>
    <property type="match status" value="1"/>
</dbReference>
<comment type="similarity">
    <text evidence="11">Belongs to the DEAD box helicase family. DEAH subfamily. DDX8/PRP22 sub-subfamily.</text>
</comment>
<comment type="catalytic activity">
    <reaction evidence="10">
        <text>ATP + H2O = ADP + phosphate + H(+)</text>
        <dbReference type="Rhea" id="RHEA:13065"/>
        <dbReference type="ChEBI" id="CHEBI:15377"/>
        <dbReference type="ChEBI" id="CHEBI:15378"/>
        <dbReference type="ChEBI" id="CHEBI:30616"/>
        <dbReference type="ChEBI" id="CHEBI:43474"/>
        <dbReference type="ChEBI" id="CHEBI:456216"/>
        <dbReference type="EC" id="3.6.4.13"/>
    </reaction>
</comment>
<dbReference type="CDD" id="cd05684">
    <property type="entry name" value="S1_DHX8_helicase"/>
    <property type="match status" value="1"/>
</dbReference>
<dbReference type="GO" id="GO:0016787">
    <property type="term" value="F:hydrolase activity"/>
    <property type="evidence" value="ECO:0007669"/>
    <property type="project" value="UniProtKB-KW"/>
</dbReference>
<evidence type="ECO:0000256" key="11">
    <source>
        <dbReference type="ARBA" id="ARBA00060756"/>
    </source>
</evidence>
<dbReference type="Pfam" id="PF00271">
    <property type="entry name" value="Helicase_C"/>
    <property type="match status" value="1"/>
</dbReference>
<dbReference type="FunFam" id="3.40.50.300:FF:000191">
    <property type="entry name" value="Pre-mRNA-splicing factor ATP-dependent RNA helicase"/>
    <property type="match status" value="1"/>
</dbReference>
<dbReference type="InterPro" id="IPR007502">
    <property type="entry name" value="Helicase-assoc_dom"/>
</dbReference>
<dbReference type="SMART" id="SM00487">
    <property type="entry name" value="DEXDc"/>
    <property type="match status" value="1"/>
</dbReference>
<dbReference type="GO" id="GO:0000390">
    <property type="term" value="P:spliceosomal complex disassembly"/>
    <property type="evidence" value="ECO:0007669"/>
    <property type="project" value="TreeGrafter"/>
</dbReference>
<feature type="compositionally biased region" description="Basic residues" evidence="12">
    <location>
        <begin position="374"/>
        <end position="392"/>
    </location>
</feature>
<dbReference type="InterPro" id="IPR011709">
    <property type="entry name" value="DEAD-box_helicase_OB_fold"/>
</dbReference>
<dbReference type="SMART" id="SM00847">
    <property type="entry name" value="HA2"/>
    <property type="match status" value="1"/>
</dbReference>
<keyword evidence="3" id="KW-0507">mRNA processing</keyword>
<proteinExistence type="inferred from homology"/>
<dbReference type="CDD" id="cd18791">
    <property type="entry name" value="SF2_C_RHA"/>
    <property type="match status" value="1"/>
</dbReference>
<dbReference type="EMBL" id="GAKP01019149">
    <property type="protein sequence ID" value="JAC39803.1"/>
    <property type="molecule type" value="Transcribed_RNA"/>
</dbReference>
<keyword evidence="7" id="KW-0067">ATP-binding</keyword>
<dbReference type="SUPFAM" id="SSF52540">
    <property type="entry name" value="P-loop containing nucleoside triphosphate hydrolases"/>
    <property type="match status" value="1"/>
</dbReference>
<dbReference type="Pfam" id="PF00270">
    <property type="entry name" value="DEAD"/>
    <property type="match status" value="1"/>
</dbReference>
<feature type="region of interest" description="Disordered" evidence="12">
    <location>
        <begin position="108"/>
        <end position="416"/>
    </location>
</feature>
<feature type="compositionally biased region" description="Basic and acidic residues" evidence="12">
    <location>
        <begin position="393"/>
        <end position="404"/>
    </location>
</feature>
<dbReference type="SMART" id="SM00490">
    <property type="entry name" value="HELICc"/>
    <property type="match status" value="1"/>
</dbReference>
<keyword evidence="4" id="KW-0547">Nucleotide-binding</keyword>
<comment type="subcellular location">
    <subcellularLocation>
        <location evidence="1">Nucleus</location>
    </subcellularLocation>
</comment>
<reference evidence="16" key="1">
    <citation type="journal article" date="2014" name="BMC Genomics">
        <title>Characterizing the developmental transcriptome of the oriental fruit fly, Bactrocera dorsalis (Diptera: Tephritidae) through comparative genomic analysis with Drosophila melanogaster utilizing modENCODE datasets.</title>
        <authorList>
            <person name="Geib S.M."/>
            <person name="Calla B."/>
            <person name="Hall B."/>
            <person name="Hou S."/>
            <person name="Manoukis N.C."/>
        </authorList>
    </citation>
    <scope>NUCLEOTIDE SEQUENCE</scope>
    <source>
        <strain evidence="16">Punador</strain>
    </source>
</reference>
<dbReference type="Gene3D" id="2.40.50.140">
    <property type="entry name" value="Nucleic acid-binding proteins"/>
    <property type="match status" value="1"/>
</dbReference>
<dbReference type="OrthoDB" id="10253254at2759"/>
<feature type="compositionally biased region" description="Basic residues" evidence="12">
    <location>
        <begin position="258"/>
        <end position="267"/>
    </location>
</feature>
<evidence type="ECO:0000256" key="10">
    <source>
        <dbReference type="ARBA" id="ARBA00047984"/>
    </source>
</evidence>
<dbReference type="GO" id="GO:0003724">
    <property type="term" value="F:RNA helicase activity"/>
    <property type="evidence" value="ECO:0007669"/>
    <property type="project" value="UniProtKB-EC"/>
</dbReference>
<feature type="compositionally biased region" description="Acidic residues" evidence="12">
    <location>
        <begin position="150"/>
        <end position="160"/>
    </location>
</feature>
<protein>
    <recommendedName>
        <fullName evidence="2">RNA helicase</fullName>
        <ecNumber evidence="2">3.6.4.13</ecNumber>
    </recommendedName>
</protein>
<evidence type="ECO:0000256" key="9">
    <source>
        <dbReference type="ARBA" id="ARBA00023242"/>
    </source>
</evidence>
<dbReference type="CDD" id="cd17971">
    <property type="entry name" value="DEXHc_DHX8"/>
    <property type="match status" value="1"/>
</dbReference>
<dbReference type="InterPro" id="IPR044762">
    <property type="entry name" value="DHX8/Prp22_DEXHc"/>
</dbReference>
<evidence type="ECO:0000256" key="3">
    <source>
        <dbReference type="ARBA" id="ARBA00022664"/>
    </source>
</evidence>
<dbReference type="RefSeq" id="XP_011201703.2">
    <property type="nucleotide sequence ID" value="XM_011203401.4"/>
</dbReference>
<dbReference type="InterPro" id="IPR002464">
    <property type="entry name" value="DNA/RNA_helicase_DEAH_CS"/>
</dbReference>
<dbReference type="Gene3D" id="3.40.50.300">
    <property type="entry name" value="P-loop containing nucleotide triphosphate hydrolases"/>
    <property type="match status" value="2"/>
</dbReference>